<dbReference type="Proteomes" id="UP000813462">
    <property type="component" value="Unassembled WGS sequence"/>
</dbReference>
<dbReference type="Pfam" id="PF20431">
    <property type="entry name" value="E_motif"/>
    <property type="match status" value="1"/>
</dbReference>
<dbReference type="Pfam" id="PF20430">
    <property type="entry name" value="Eplus_motif"/>
    <property type="match status" value="1"/>
</dbReference>
<evidence type="ECO:0000313" key="4">
    <source>
        <dbReference type="Proteomes" id="UP000813462"/>
    </source>
</evidence>
<evidence type="ECO:0008006" key="5">
    <source>
        <dbReference type="Google" id="ProtNLM"/>
    </source>
</evidence>
<gene>
    <name evidence="3" type="ORF">FEM48_Zijuj02G0178700</name>
</gene>
<dbReference type="GO" id="GO:0009451">
    <property type="term" value="P:RNA modification"/>
    <property type="evidence" value="ECO:0007669"/>
    <property type="project" value="InterPro"/>
</dbReference>
<dbReference type="Gene3D" id="1.25.40.10">
    <property type="entry name" value="Tetratricopeptide repeat domain"/>
    <property type="match status" value="2"/>
</dbReference>
<evidence type="ECO:0000256" key="1">
    <source>
        <dbReference type="ARBA" id="ARBA00022737"/>
    </source>
</evidence>
<dbReference type="PROSITE" id="PS51375">
    <property type="entry name" value="PPR"/>
    <property type="match status" value="1"/>
</dbReference>
<dbReference type="NCBIfam" id="TIGR00756">
    <property type="entry name" value="PPR"/>
    <property type="match status" value="1"/>
</dbReference>
<dbReference type="InterPro" id="IPR046849">
    <property type="entry name" value="E2_motif"/>
</dbReference>
<dbReference type="InterPro" id="IPR046848">
    <property type="entry name" value="E_motif"/>
</dbReference>
<dbReference type="PANTHER" id="PTHR47926">
    <property type="entry name" value="PENTATRICOPEPTIDE REPEAT-CONTAINING PROTEIN"/>
    <property type="match status" value="1"/>
</dbReference>
<accession>A0A978VX42</accession>
<comment type="caution">
    <text evidence="3">The sequence shown here is derived from an EMBL/GenBank/DDBJ whole genome shotgun (WGS) entry which is preliminary data.</text>
</comment>
<dbReference type="InterPro" id="IPR011990">
    <property type="entry name" value="TPR-like_helical_dom_sf"/>
</dbReference>
<dbReference type="AlphaFoldDB" id="A0A978VX42"/>
<keyword evidence="1" id="KW-0677">Repeat</keyword>
<dbReference type="FunFam" id="1.25.40.10:FF:000470">
    <property type="entry name" value="Pentatricopeptide repeat-containing protein At5g66520"/>
    <property type="match status" value="1"/>
</dbReference>
<dbReference type="InterPro" id="IPR046960">
    <property type="entry name" value="PPR_At4g14850-like_plant"/>
</dbReference>
<feature type="repeat" description="PPR" evidence="2">
    <location>
        <begin position="258"/>
        <end position="292"/>
    </location>
</feature>
<name>A0A978VX42_ZIZJJ</name>
<reference evidence="3" key="1">
    <citation type="journal article" date="2021" name="Front. Plant Sci.">
        <title>Chromosome-Scale Genome Assembly for Chinese Sour Jujube and Insights Into Its Genome Evolution and Domestication Signature.</title>
        <authorList>
            <person name="Shen L.-Y."/>
            <person name="Luo H."/>
            <person name="Wang X.-L."/>
            <person name="Wang X.-M."/>
            <person name="Qiu X.-J."/>
            <person name="Liu H."/>
            <person name="Zhou S.-S."/>
            <person name="Jia K.-H."/>
            <person name="Nie S."/>
            <person name="Bao Y.-T."/>
            <person name="Zhang R.-G."/>
            <person name="Yun Q.-Z."/>
            <person name="Chai Y.-H."/>
            <person name="Lu J.-Y."/>
            <person name="Li Y."/>
            <person name="Zhao S.-W."/>
            <person name="Mao J.-F."/>
            <person name="Jia S.-G."/>
            <person name="Mao Y.-M."/>
        </authorList>
    </citation>
    <scope>NUCLEOTIDE SEQUENCE</scope>
    <source>
        <strain evidence="3">AT0</strain>
        <tissue evidence="3">Leaf</tissue>
    </source>
</reference>
<dbReference type="InterPro" id="IPR002885">
    <property type="entry name" value="PPR_rpt"/>
</dbReference>
<evidence type="ECO:0000256" key="2">
    <source>
        <dbReference type="PROSITE-ProRule" id="PRU00708"/>
    </source>
</evidence>
<proteinExistence type="predicted"/>
<evidence type="ECO:0000313" key="3">
    <source>
        <dbReference type="EMBL" id="KAH7543387.1"/>
    </source>
</evidence>
<dbReference type="EMBL" id="JAEACU010000002">
    <property type="protein sequence ID" value="KAH7543387.1"/>
    <property type="molecule type" value="Genomic_DNA"/>
</dbReference>
<protein>
    <recommendedName>
        <fullName evidence="5">Pentatricopeptide repeat-containing protein</fullName>
    </recommendedName>
</protein>
<dbReference type="GO" id="GO:0003723">
    <property type="term" value="F:RNA binding"/>
    <property type="evidence" value="ECO:0007669"/>
    <property type="project" value="InterPro"/>
</dbReference>
<sequence>MAMASQIGIVGAGQFVRTHNIPRLAADVSDVAFKAICNRAEKYFAVEESELWEDKGDTEIVDDSSKLGPPMVSASKTSVTSLQKFALNSKLKVVPLLESCMSLNQIKQAHAHMITTGLILRPIPANKLLKLLAFSSFASLSYAHRVFDQIPTPDIFHFNTMIKAHILSPTSSHDALMLFRSMMMQGSSILPNQYTFVFVLKACGNGLGVLEGEQVRVHAIKVGLEGNLFVTNALIGMYAKWGLVEDATKVFDWSTDRDLYSWNIMVGGYVGLGKMNRAMELFNGMRERDVVSWSTIIAGYVQVLLANMYSVCGRWKEARIIRENIEVSGRKKTPGCTSIELNGRFHQFLVGDRSHPETKQLYLFLDEMASKLKIAGYGKLDGADCRSIYLYCGKDIGSKASIREDDYKATADLEGK</sequence>
<dbReference type="PANTHER" id="PTHR47926:SF537">
    <property type="entry name" value="PENTACOTRIPEPTIDE-REPEAT REGION OF PRORP DOMAIN-CONTAINING PROTEIN"/>
    <property type="match status" value="1"/>
</dbReference>
<organism evidence="3 4">
    <name type="scientific">Ziziphus jujuba var. spinosa</name>
    <dbReference type="NCBI Taxonomy" id="714518"/>
    <lineage>
        <taxon>Eukaryota</taxon>
        <taxon>Viridiplantae</taxon>
        <taxon>Streptophyta</taxon>
        <taxon>Embryophyta</taxon>
        <taxon>Tracheophyta</taxon>
        <taxon>Spermatophyta</taxon>
        <taxon>Magnoliopsida</taxon>
        <taxon>eudicotyledons</taxon>
        <taxon>Gunneridae</taxon>
        <taxon>Pentapetalae</taxon>
        <taxon>rosids</taxon>
        <taxon>fabids</taxon>
        <taxon>Rosales</taxon>
        <taxon>Rhamnaceae</taxon>
        <taxon>Paliureae</taxon>
        <taxon>Ziziphus</taxon>
    </lineage>
</organism>
<dbReference type="Pfam" id="PF01535">
    <property type="entry name" value="PPR"/>
    <property type="match status" value="2"/>
</dbReference>